<keyword evidence="3" id="KW-1185">Reference proteome</keyword>
<dbReference type="CDD" id="cd06587">
    <property type="entry name" value="VOC"/>
    <property type="match status" value="1"/>
</dbReference>
<dbReference type="Pfam" id="PF00903">
    <property type="entry name" value="Glyoxalase"/>
    <property type="match status" value="1"/>
</dbReference>
<dbReference type="Gene3D" id="3.10.180.10">
    <property type="entry name" value="2,3-Dihydroxybiphenyl 1,2-Dioxygenase, domain 1"/>
    <property type="match status" value="1"/>
</dbReference>
<organism evidence="2 3">
    <name type="scientific">Amycolatopsis alkalitolerans</name>
    <dbReference type="NCBI Taxonomy" id="2547244"/>
    <lineage>
        <taxon>Bacteria</taxon>
        <taxon>Bacillati</taxon>
        <taxon>Actinomycetota</taxon>
        <taxon>Actinomycetes</taxon>
        <taxon>Pseudonocardiales</taxon>
        <taxon>Pseudonocardiaceae</taxon>
        <taxon>Amycolatopsis</taxon>
    </lineage>
</organism>
<name>A0A5C4LW20_9PSEU</name>
<gene>
    <name evidence="2" type="ORF">FG385_21405</name>
</gene>
<dbReference type="EMBL" id="VDFW01000019">
    <property type="protein sequence ID" value="TNC23582.1"/>
    <property type="molecule type" value="Genomic_DNA"/>
</dbReference>
<evidence type="ECO:0000313" key="2">
    <source>
        <dbReference type="EMBL" id="TNC23582.1"/>
    </source>
</evidence>
<comment type="caution">
    <text evidence="2">The sequence shown here is derived from an EMBL/GenBank/DDBJ whole genome shotgun (WGS) entry which is preliminary data.</text>
</comment>
<dbReference type="RefSeq" id="WP_139098539.1">
    <property type="nucleotide sequence ID" value="NZ_VDFW01000019.1"/>
</dbReference>
<dbReference type="InterPro" id="IPR029068">
    <property type="entry name" value="Glyas_Bleomycin-R_OHBP_Dase"/>
</dbReference>
<protein>
    <submittedName>
        <fullName evidence="2">VOC family protein</fullName>
    </submittedName>
</protein>
<proteinExistence type="predicted"/>
<accession>A0A5C4LW20</accession>
<dbReference type="InterPro" id="IPR004360">
    <property type="entry name" value="Glyas_Fos-R_dOase_dom"/>
</dbReference>
<dbReference type="AlphaFoldDB" id="A0A5C4LW20"/>
<evidence type="ECO:0000259" key="1">
    <source>
        <dbReference type="PROSITE" id="PS51819"/>
    </source>
</evidence>
<evidence type="ECO:0000313" key="3">
    <source>
        <dbReference type="Proteomes" id="UP000305546"/>
    </source>
</evidence>
<dbReference type="PROSITE" id="PS51819">
    <property type="entry name" value="VOC"/>
    <property type="match status" value="1"/>
</dbReference>
<feature type="domain" description="VOC" evidence="1">
    <location>
        <begin position="7"/>
        <end position="127"/>
    </location>
</feature>
<dbReference type="OrthoDB" id="317332at2"/>
<dbReference type="Proteomes" id="UP000305546">
    <property type="component" value="Unassembled WGS sequence"/>
</dbReference>
<dbReference type="InterPro" id="IPR037523">
    <property type="entry name" value="VOC_core"/>
</dbReference>
<sequence>MDTTLAGFHHVKLPVSDVRRSLEWYERVLGFRIQLEFVEDGVLEGVALTDPGETVSLALRHDPAHVGGFTGFDPIALCVPTADALRAWQRRLDDLGEAHGGIAQGHVGSVLMGLRDPDGIEIRFYCPGGAA</sequence>
<reference evidence="2 3" key="1">
    <citation type="submission" date="2019-06" db="EMBL/GenBank/DDBJ databases">
        <title>Amycolatopsis alkalitolerans sp. nov., isolated from Gastrodia elata Blume.</title>
        <authorList>
            <person name="Narsing Rao M.P."/>
            <person name="Li W.J."/>
        </authorList>
    </citation>
    <scope>NUCLEOTIDE SEQUENCE [LARGE SCALE GENOMIC DNA]</scope>
    <source>
        <strain evidence="2 3">SYSUP0005</strain>
    </source>
</reference>
<dbReference type="SUPFAM" id="SSF54593">
    <property type="entry name" value="Glyoxalase/Bleomycin resistance protein/Dihydroxybiphenyl dioxygenase"/>
    <property type="match status" value="1"/>
</dbReference>